<dbReference type="EMBL" id="SRLO01000420">
    <property type="protein sequence ID" value="TNN56793.1"/>
    <property type="molecule type" value="Genomic_DNA"/>
</dbReference>
<feature type="region of interest" description="Disordered" evidence="1">
    <location>
        <begin position="1"/>
        <end position="63"/>
    </location>
</feature>
<feature type="compositionally biased region" description="Low complexity" evidence="1">
    <location>
        <begin position="1"/>
        <end position="28"/>
    </location>
</feature>
<protein>
    <submittedName>
        <fullName evidence="2">Uncharacterized protein</fullName>
    </submittedName>
</protein>
<proteinExistence type="predicted"/>
<gene>
    <name evidence="2" type="ORF">EYF80_032971</name>
</gene>
<sequence length="86" mass="8736">MLKSLLGSESRSNGSLSRLGSLPPVSRLTGSPARHLGGDLASAVPRDSPPASHATRTRTGDAATAGACGARSFLLLLKVTLAAQNR</sequence>
<dbReference type="Proteomes" id="UP000314294">
    <property type="component" value="Unassembled WGS sequence"/>
</dbReference>
<accession>A0A4Z2GVL4</accession>
<comment type="caution">
    <text evidence="2">The sequence shown here is derived from an EMBL/GenBank/DDBJ whole genome shotgun (WGS) entry which is preliminary data.</text>
</comment>
<evidence type="ECO:0000256" key="1">
    <source>
        <dbReference type="SAM" id="MobiDB-lite"/>
    </source>
</evidence>
<evidence type="ECO:0000313" key="2">
    <source>
        <dbReference type="EMBL" id="TNN56793.1"/>
    </source>
</evidence>
<keyword evidence="3" id="KW-1185">Reference proteome</keyword>
<reference evidence="2 3" key="1">
    <citation type="submission" date="2019-03" db="EMBL/GenBank/DDBJ databases">
        <title>First draft genome of Liparis tanakae, snailfish: a comprehensive survey of snailfish specific genes.</title>
        <authorList>
            <person name="Kim W."/>
            <person name="Song I."/>
            <person name="Jeong J.-H."/>
            <person name="Kim D."/>
            <person name="Kim S."/>
            <person name="Ryu S."/>
            <person name="Song J.Y."/>
            <person name="Lee S.K."/>
        </authorList>
    </citation>
    <scope>NUCLEOTIDE SEQUENCE [LARGE SCALE GENOMIC DNA]</scope>
    <source>
        <tissue evidence="2">Muscle</tissue>
    </source>
</reference>
<name>A0A4Z2GVL4_9TELE</name>
<dbReference type="AlphaFoldDB" id="A0A4Z2GVL4"/>
<organism evidence="2 3">
    <name type="scientific">Liparis tanakae</name>
    <name type="common">Tanaka's snailfish</name>
    <dbReference type="NCBI Taxonomy" id="230148"/>
    <lineage>
        <taxon>Eukaryota</taxon>
        <taxon>Metazoa</taxon>
        <taxon>Chordata</taxon>
        <taxon>Craniata</taxon>
        <taxon>Vertebrata</taxon>
        <taxon>Euteleostomi</taxon>
        <taxon>Actinopterygii</taxon>
        <taxon>Neopterygii</taxon>
        <taxon>Teleostei</taxon>
        <taxon>Neoteleostei</taxon>
        <taxon>Acanthomorphata</taxon>
        <taxon>Eupercaria</taxon>
        <taxon>Perciformes</taxon>
        <taxon>Cottioidei</taxon>
        <taxon>Cottales</taxon>
        <taxon>Liparidae</taxon>
        <taxon>Liparis</taxon>
    </lineage>
</organism>
<evidence type="ECO:0000313" key="3">
    <source>
        <dbReference type="Proteomes" id="UP000314294"/>
    </source>
</evidence>